<sequence length="145" mass="16800">MNEIVIIDNHPECSIGAPCPTIVASEHKVVLSYYTDDDTICQIIFSHCFEFKMGMPDENMIEKYPLGASGLMDYEFQKVNHSSWISAIENQYKTISEYSRDGRKYEHYIFTFHDRSFECISSGFEIKISEKNTMNESMTDAIHEI</sequence>
<protein>
    <submittedName>
        <fullName evidence="1">Uncharacterized protein</fullName>
    </submittedName>
</protein>
<dbReference type="EMBL" id="JBHULE010000019">
    <property type="protein sequence ID" value="MFD2562877.1"/>
    <property type="molecule type" value="Genomic_DNA"/>
</dbReference>
<name>A0ABW5LEW1_9FLAO</name>
<accession>A0ABW5LEW1</accession>
<reference evidence="2" key="1">
    <citation type="journal article" date="2019" name="Int. J. Syst. Evol. Microbiol.">
        <title>The Global Catalogue of Microorganisms (GCM) 10K type strain sequencing project: providing services to taxonomists for standard genome sequencing and annotation.</title>
        <authorList>
            <consortium name="The Broad Institute Genomics Platform"/>
            <consortium name="The Broad Institute Genome Sequencing Center for Infectious Disease"/>
            <person name="Wu L."/>
            <person name="Ma J."/>
        </authorList>
    </citation>
    <scope>NUCLEOTIDE SEQUENCE [LARGE SCALE GENOMIC DNA]</scope>
    <source>
        <strain evidence="2">KCTC 52274</strain>
    </source>
</reference>
<evidence type="ECO:0000313" key="1">
    <source>
        <dbReference type="EMBL" id="MFD2562877.1"/>
    </source>
</evidence>
<organism evidence="1 2">
    <name type="scientific">Aquimarina rubra</name>
    <dbReference type="NCBI Taxonomy" id="1920033"/>
    <lineage>
        <taxon>Bacteria</taxon>
        <taxon>Pseudomonadati</taxon>
        <taxon>Bacteroidota</taxon>
        <taxon>Flavobacteriia</taxon>
        <taxon>Flavobacteriales</taxon>
        <taxon>Flavobacteriaceae</taxon>
        <taxon>Aquimarina</taxon>
    </lineage>
</organism>
<comment type="caution">
    <text evidence="1">The sequence shown here is derived from an EMBL/GenBank/DDBJ whole genome shotgun (WGS) entry which is preliminary data.</text>
</comment>
<keyword evidence="2" id="KW-1185">Reference proteome</keyword>
<dbReference type="RefSeq" id="WP_378291844.1">
    <property type="nucleotide sequence ID" value="NZ_JBHULE010000019.1"/>
</dbReference>
<proteinExistence type="predicted"/>
<dbReference type="Proteomes" id="UP001597319">
    <property type="component" value="Unassembled WGS sequence"/>
</dbReference>
<evidence type="ECO:0000313" key="2">
    <source>
        <dbReference type="Proteomes" id="UP001597319"/>
    </source>
</evidence>
<gene>
    <name evidence="1" type="ORF">ACFSR1_09395</name>
</gene>